<dbReference type="GO" id="GO:0045505">
    <property type="term" value="F:dynein intermediate chain binding"/>
    <property type="evidence" value="ECO:0007669"/>
    <property type="project" value="TreeGrafter"/>
</dbReference>
<dbReference type="CDD" id="cd21451">
    <property type="entry name" value="DLC-like_TCTEX1D"/>
    <property type="match status" value="1"/>
</dbReference>
<organism evidence="2 3">
    <name type="scientific">Branchiostoma lanceolatum</name>
    <name type="common">Common lancelet</name>
    <name type="synonym">Amphioxus lanceolatum</name>
    <dbReference type="NCBI Taxonomy" id="7740"/>
    <lineage>
        <taxon>Eukaryota</taxon>
        <taxon>Metazoa</taxon>
        <taxon>Chordata</taxon>
        <taxon>Cephalochordata</taxon>
        <taxon>Leptocardii</taxon>
        <taxon>Amphioxiformes</taxon>
        <taxon>Branchiostomatidae</taxon>
        <taxon>Branchiostoma</taxon>
    </lineage>
</organism>
<sequence length="171" mass="19145">MAKVVKTTRPRLATLARGLSTLSGSSLPLRRARLESSTNSAASEAATDDLEFREQVPPTYQLEPTKKFSQTQVKNVIQSVLENKLGEMKYEDTPGGTLAKCLSDAITKEVKKLGFDRYKIVCTVSFGPLRDSCVKYVSRCIWNPEFDNFAEYTYRNTSLYCVGTVYGVYVE</sequence>
<dbReference type="GO" id="GO:0005737">
    <property type="term" value="C:cytoplasm"/>
    <property type="evidence" value="ECO:0007669"/>
    <property type="project" value="TreeGrafter"/>
</dbReference>
<dbReference type="EMBL" id="OV696686">
    <property type="protein sequence ID" value="CAH1230506.1"/>
    <property type="molecule type" value="Genomic_DNA"/>
</dbReference>
<dbReference type="Pfam" id="PF03645">
    <property type="entry name" value="Tctex-1"/>
    <property type="match status" value="1"/>
</dbReference>
<dbReference type="OMA" id="ECTYKME"/>
<evidence type="ECO:0000313" key="2">
    <source>
        <dbReference type="EMBL" id="CAH1230506.1"/>
    </source>
</evidence>
<dbReference type="GO" id="GO:0005868">
    <property type="term" value="C:cytoplasmic dynein complex"/>
    <property type="evidence" value="ECO:0007669"/>
    <property type="project" value="TreeGrafter"/>
</dbReference>
<comment type="similarity">
    <text evidence="1">Belongs to the dynein light chain Tctex-type family.</text>
</comment>
<dbReference type="AlphaFoldDB" id="A0A8J9V9V0"/>
<dbReference type="GO" id="GO:0007018">
    <property type="term" value="P:microtubule-based movement"/>
    <property type="evidence" value="ECO:0007669"/>
    <property type="project" value="TreeGrafter"/>
</dbReference>
<dbReference type="Proteomes" id="UP000838412">
    <property type="component" value="Chromosome 1"/>
</dbReference>
<protein>
    <submittedName>
        <fullName evidence="2">TCTEX1D1 protein</fullName>
    </submittedName>
</protein>
<reference evidence="2" key="1">
    <citation type="submission" date="2022-01" db="EMBL/GenBank/DDBJ databases">
        <authorList>
            <person name="Braso-Vives M."/>
        </authorList>
    </citation>
    <scope>NUCLEOTIDE SEQUENCE</scope>
</reference>
<evidence type="ECO:0000313" key="3">
    <source>
        <dbReference type="Proteomes" id="UP000838412"/>
    </source>
</evidence>
<gene>
    <name evidence="2" type="primary">TCTEX1D1</name>
    <name evidence="2" type="ORF">BLAG_LOCUS1066</name>
</gene>
<dbReference type="Gene3D" id="3.30.1140.40">
    <property type="entry name" value="Tctex-1"/>
    <property type="match status" value="1"/>
</dbReference>
<evidence type="ECO:0000256" key="1">
    <source>
        <dbReference type="ARBA" id="ARBA00005361"/>
    </source>
</evidence>
<dbReference type="InterPro" id="IPR038586">
    <property type="entry name" value="Tctex-1-like_sf"/>
</dbReference>
<keyword evidence="3" id="KW-1185">Reference proteome</keyword>
<dbReference type="OrthoDB" id="10248487at2759"/>
<accession>A0A8J9V9V0</accession>
<dbReference type="PANTHER" id="PTHR21255">
    <property type="entry name" value="T-COMPLEX-ASSOCIATED-TESTIS-EXPRESSED 1/ DYNEIN LIGHT CHAIN"/>
    <property type="match status" value="1"/>
</dbReference>
<dbReference type="PANTHER" id="PTHR21255:SF68">
    <property type="entry name" value="TCTEX1 DOMAIN-CONTAINING PROTEIN 1-B-LIKE"/>
    <property type="match status" value="1"/>
</dbReference>
<name>A0A8J9V9V0_BRALA</name>
<dbReference type="InterPro" id="IPR005334">
    <property type="entry name" value="Tctex-1-like"/>
</dbReference>
<proteinExistence type="inferred from homology"/>